<evidence type="ECO:0000313" key="3">
    <source>
        <dbReference type="Proteomes" id="UP000245051"/>
    </source>
</evidence>
<reference evidence="2 3" key="1">
    <citation type="submission" date="2018-05" db="EMBL/GenBank/DDBJ databases">
        <title>Complete genome sequence of the Type Strain of Streptomyces spongiicola HNM0071, the producer of staurosporine.</title>
        <authorList>
            <person name="Zhou S."/>
            <person name="Huang X."/>
        </authorList>
    </citation>
    <scope>NUCLEOTIDE SEQUENCE [LARGE SCALE GENOMIC DNA]</scope>
    <source>
        <strain evidence="2 3">HNM0071</strain>
    </source>
</reference>
<name>A0ABM6V5C2_9ACTN</name>
<organism evidence="2 3">
    <name type="scientific">Streptomyces spongiicola</name>
    <dbReference type="NCBI Taxonomy" id="1690221"/>
    <lineage>
        <taxon>Bacteria</taxon>
        <taxon>Bacillati</taxon>
        <taxon>Actinomycetota</taxon>
        <taxon>Actinomycetes</taxon>
        <taxon>Kitasatosporales</taxon>
        <taxon>Streptomycetaceae</taxon>
        <taxon>Streptomyces</taxon>
    </lineage>
</organism>
<protein>
    <submittedName>
        <fullName evidence="2">Uncharacterized protein</fullName>
    </submittedName>
</protein>
<keyword evidence="3" id="KW-1185">Reference proteome</keyword>
<evidence type="ECO:0000256" key="1">
    <source>
        <dbReference type="SAM" id="MobiDB-lite"/>
    </source>
</evidence>
<dbReference type="Proteomes" id="UP000245051">
    <property type="component" value="Chromosome"/>
</dbReference>
<accession>A0ABM6V5C2</accession>
<gene>
    <name evidence="2" type="ORF">DDQ41_08025</name>
</gene>
<evidence type="ECO:0000313" key="2">
    <source>
        <dbReference type="EMBL" id="AWK08874.1"/>
    </source>
</evidence>
<proteinExistence type="predicted"/>
<feature type="region of interest" description="Disordered" evidence="1">
    <location>
        <begin position="75"/>
        <end position="102"/>
    </location>
</feature>
<sequence>MPDRACVRRAGPTLPPTADCRLPTADCRLPTADCRRPCLLPTVGRRSSVAGRRSRVAGRRASGCAGELAGSPCRVPSRGGGDRLPRPPCPVRARQVPHGGPAAAGCRWGTASFC</sequence>
<dbReference type="EMBL" id="CP029254">
    <property type="protein sequence ID" value="AWK08874.1"/>
    <property type="molecule type" value="Genomic_DNA"/>
</dbReference>